<dbReference type="EMBL" id="MEIS01000101">
    <property type="protein sequence ID" value="PIT55271.1"/>
    <property type="molecule type" value="Genomic_DNA"/>
</dbReference>
<keyword evidence="1" id="KW-0812">Transmembrane</keyword>
<dbReference type="EMBL" id="MEIS01000057">
    <property type="protein sequence ID" value="PIT58255.1"/>
    <property type="molecule type" value="Genomic_DNA"/>
</dbReference>
<evidence type="ECO:0000313" key="3">
    <source>
        <dbReference type="EMBL" id="PIT58255.1"/>
    </source>
</evidence>
<keyword evidence="1" id="KW-0472">Membrane</keyword>
<evidence type="ECO:0000313" key="4">
    <source>
        <dbReference type="Proteomes" id="UP000229434"/>
    </source>
</evidence>
<organism evidence="3 4">
    <name type="scientific">Snodgrassella alvi</name>
    <dbReference type="NCBI Taxonomy" id="1196083"/>
    <lineage>
        <taxon>Bacteria</taxon>
        <taxon>Pseudomonadati</taxon>
        <taxon>Pseudomonadota</taxon>
        <taxon>Betaproteobacteria</taxon>
        <taxon>Neisseriales</taxon>
        <taxon>Neisseriaceae</taxon>
        <taxon>Snodgrassella</taxon>
    </lineage>
</organism>
<proteinExistence type="predicted"/>
<feature type="transmembrane region" description="Helical" evidence="1">
    <location>
        <begin position="48"/>
        <end position="65"/>
    </location>
</feature>
<name>A0A2N9Y0G7_9NEIS</name>
<feature type="transmembrane region" description="Helical" evidence="1">
    <location>
        <begin position="116"/>
        <end position="134"/>
    </location>
</feature>
<comment type="caution">
    <text evidence="3">The sequence shown here is derived from an EMBL/GenBank/DDBJ whole genome shotgun (WGS) entry which is preliminary data.</text>
</comment>
<feature type="transmembrane region" description="Helical" evidence="1">
    <location>
        <begin position="24"/>
        <end position="42"/>
    </location>
</feature>
<dbReference type="AlphaFoldDB" id="A0A2N9Y0G7"/>
<evidence type="ECO:0000256" key="1">
    <source>
        <dbReference type="SAM" id="Phobius"/>
    </source>
</evidence>
<gene>
    <name evidence="3" type="ORF">BHC49_02265</name>
    <name evidence="2" type="ORF">BHC49_06550</name>
</gene>
<sequence>MANQNSSEPTDPYLNRQLIRQTLASWRFLLLMALVPLLWVIFSAPVGFIRVLIAGNAGFVIYQCWRLWLDDHYFSELTPKNNQQAGIALVFIWQKEKLQYFSLQQRYEGAIKQLKYALASCAILWLIWLIALLFK</sequence>
<evidence type="ECO:0000313" key="2">
    <source>
        <dbReference type="EMBL" id="PIT55271.1"/>
    </source>
</evidence>
<protein>
    <submittedName>
        <fullName evidence="3">Uncharacterized protein</fullName>
    </submittedName>
</protein>
<accession>A0A2N9Y0G7</accession>
<dbReference type="Proteomes" id="UP000229434">
    <property type="component" value="Unassembled WGS sequence"/>
</dbReference>
<keyword evidence="1" id="KW-1133">Transmembrane helix</keyword>
<reference evidence="3 4" key="1">
    <citation type="journal article" date="2017" name="MBio">
        <title>Type VI secretion-mediated competition in the bee gut microbiome.</title>
        <authorList>
            <person name="Steele M.I."/>
            <person name="Kwong W.K."/>
            <person name="Powell J.E."/>
            <person name="Whiteley M."/>
            <person name="Moran N.A."/>
        </authorList>
    </citation>
    <scope>NUCLEOTIDE SEQUENCE [LARGE SCALE GENOMIC DNA]</scope>
    <source>
        <strain evidence="3 4">Nev3CBA3</strain>
    </source>
</reference>